<feature type="domain" description="BZIP" evidence="2">
    <location>
        <begin position="475"/>
        <end position="489"/>
    </location>
</feature>
<feature type="compositionally biased region" description="Basic and acidic residues" evidence="1">
    <location>
        <begin position="589"/>
        <end position="600"/>
    </location>
</feature>
<name>A0ABR0SDV5_9HYPO</name>
<evidence type="ECO:0000313" key="3">
    <source>
        <dbReference type="EMBL" id="KAK5989945.1"/>
    </source>
</evidence>
<dbReference type="PROSITE" id="PS00036">
    <property type="entry name" value="BZIP_BASIC"/>
    <property type="match status" value="1"/>
</dbReference>
<feature type="compositionally biased region" description="Polar residues" evidence="1">
    <location>
        <begin position="274"/>
        <end position="290"/>
    </location>
</feature>
<organism evidence="3 4">
    <name type="scientific">Cladobotryum mycophilum</name>
    <dbReference type="NCBI Taxonomy" id="491253"/>
    <lineage>
        <taxon>Eukaryota</taxon>
        <taxon>Fungi</taxon>
        <taxon>Dikarya</taxon>
        <taxon>Ascomycota</taxon>
        <taxon>Pezizomycotina</taxon>
        <taxon>Sordariomycetes</taxon>
        <taxon>Hypocreomycetidae</taxon>
        <taxon>Hypocreales</taxon>
        <taxon>Hypocreaceae</taxon>
        <taxon>Cladobotryum</taxon>
    </lineage>
</organism>
<feature type="compositionally biased region" description="Basic and acidic residues" evidence="1">
    <location>
        <begin position="331"/>
        <end position="342"/>
    </location>
</feature>
<evidence type="ECO:0000256" key="1">
    <source>
        <dbReference type="SAM" id="MobiDB-lite"/>
    </source>
</evidence>
<feature type="region of interest" description="Disordered" evidence="1">
    <location>
        <begin position="537"/>
        <end position="603"/>
    </location>
</feature>
<feature type="compositionally biased region" description="Polar residues" evidence="1">
    <location>
        <begin position="566"/>
        <end position="584"/>
    </location>
</feature>
<dbReference type="EMBL" id="JAVFKD010000014">
    <property type="protein sequence ID" value="KAK5989945.1"/>
    <property type="molecule type" value="Genomic_DNA"/>
</dbReference>
<keyword evidence="4" id="KW-1185">Reference proteome</keyword>
<evidence type="ECO:0000313" key="4">
    <source>
        <dbReference type="Proteomes" id="UP001338125"/>
    </source>
</evidence>
<feature type="region of interest" description="Disordered" evidence="1">
    <location>
        <begin position="60"/>
        <end position="428"/>
    </location>
</feature>
<evidence type="ECO:0000259" key="2">
    <source>
        <dbReference type="PROSITE" id="PS00036"/>
    </source>
</evidence>
<protein>
    <recommendedName>
        <fullName evidence="2">BZIP domain-containing protein</fullName>
    </recommendedName>
</protein>
<gene>
    <name evidence="3" type="ORF">PT974_08208</name>
</gene>
<feature type="compositionally biased region" description="Pro residues" evidence="1">
    <location>
        <begin position="381"/>
        <end position="390"/>
    </location>
</feature>
<feature type="compositionally biased region" description="Low complexity" evidence="1">
    <location>
        <begin position="80"/>
        <end position="99"/>
    </location>
</feature>
<feature type="compositionally biased region" description="Polar residues" evidence="1">
    <location>
        <begin position="229"/>
        <end position="238"/>
    </location>
</feature>
<feature type="compositionally biased region" description="Polar residues" evidence="1">
    <location>
        <begin position="68"/>
        <end position="79"/>
    </location>
</feature>
<accession>A0ABR0SDV5</accession>
<dbReference type="Proteomes" id="UP001338125">
    <property type="component" value="Unassembled WGS sequence"/>
</dbReference>
<feature type="region of interest" description="Disordered" evidence="1">
    <location>
        <begin position="448"/>
        <end position="493"/>
    </location>
</feature>
<feature type="region of interest" description="Disordered" evidence="1">
    <location>
        <begin position="619"/>
        <end position="699"/>
    </location>
</feature>
<comment type="caution">
    <text evidence="3">The sequence shown here is derived from an EMBL/GenBank/DDBJ whole genome shotgun (WGS) entry which is preliminary data.</text>
</comment>
<sequence>MSIHRQGLLAWQNWEQLWATRSLYIQPSLVTRTVWVFIPSRSNLYTSALANSSVDLRHRATPAPAQDSPGSVVTDSTGAPTPNSPRTPSTPSWPSRSLSQNASPKNESRDFAIGAEGRGQCTGPRDQDCVGDQVSMSQRGPGPRPASRRSSISSVRNDQGSSAHYAPQSGSGDVRYESAGVTSTDLSRMGQQLPPKSLGVHNILNPSEPRPMSSEAGGRPSSRSRESDGTLSGPSSTPYGAPRPIYPGHAATHSLPATPVTAGVTPFGRPPMSERNSPVTNYPAFSSLNNPRKVLSPRPPRAMSISHPGPPRDFDPRQQQSLVPNSMPAKRPYEADTADEPRLPPGLHQPPGMSARTHTPMVTPPRSISQPLARPLDAPHITPPTIPPPGDLQGRSQVLHAPLQFQHGAPPAPPSRPMSRMESPTEGSSLWPEMLRRQGFSGVEPQQAFMTLPGSDTPIPVQVDYSQASKKADEKRQRNAKASTRHRRKKKTLQEENMKQLQDLKDERQQMMQQMDDIIQQRDFYRDERNRLRDVVARTPSISNHAAGPPSPVSTKSVGSLGDRSPITQQHIPTPNQGYSSEGSSIDRPIQRRRTEERPEFSTPVYASQSGAMQHGLPSVHSQAYGIPPRPPSAASSASGERLPPLRAMEGHASSGQGLPSGQPQEQDLRTGQWRAAQSTHYETGWATSRKPHDTHQWQ</sequence>
<dbReference type="InterPro" id="IPR004827">
    <property type="entry name" value="bZIP"/>
</dbReference>
<feature type="compositionally biased region" description="Polar residues" evidence="1">
    <location>
        <begin position="654"/>
        <end position="666"/>
    </location>
</feature>
<feature type="compositionally biased region" description="Polar residues" evidence="1">
    <location>
        <begin position="180"/>
        <end position="190"/>
    </location>
</feature>
<reference evidence="3 4" key="1">
    <citation type="submission" date="2024-01" db="EMBL/GenBank/DDBJ databases">
        <title>Complete genome of Cladobotryum mycophilum ATHUM6906.</title>
        <authorList>
            <person name="Christinaki A.C."/>
            <person name="Myridakis A.I."/>
            <person name="Kouvelis V.N."/>
        </authorList>
    </citation>
    <scope>NUCLEOTIDE SEQUENCE [LARGE SCALE GENOMIC DNA]</scope>
    <source>
        <strain evidence="3 4">ATHUM6906</strain>
    </source>
</reference>
<proteinExistence type="predicted"/>